<dbReference type="AlphaFoldDB" id="A0ABD0JBL4"/>
<proteinExistence type="predicted"/>
<feature type="region of interest" description="Disordered" evidence="1">
    <location>
        <begin position="83"/>
        <end position="127"/>
    </location>
</feature>
<protein>
    <recommendedName>
        <fullName evidence="4">Sulfotransferase</fullName>
    </recommendedName>
</protein>
<sequence length="127" mass="15084">HSADSIQTLASFLGVDVSRTLLEQIAEAVTFKKQEEEECKRADPCSNSSRFYRKDFYKWFDHPANNYAKPRANDREWQVKMRRQSEAGFHLSKRDSVRPMERHDATDARRRRGNSLREGDEYETERR</sequence>
<evidence type="ECO:0000313" key="3">
    <source>
        <dbReference type="Proteomes" id="UP001519460"/>
    </source>
</evidence>
<evidence type="ECO:0000313" key="2">
    <source>
        <dbReference type="EMBL" id="KAK7469528.1"/>
    </source>
</evidence>
<keyword evidence="3" id="KW-1185">Reference proteome</keyword>
<comment type="caution">
    <text evidence="2">The sequence shown here is derived from an EMBL/GenBank/DDBJ whole genome shotgun (WGS) entry which is preliminary data.</text>
</comment>
<name>A0ABD0JBL4_9CAEN</name>
<evidence type="ECO:0000256" key="1">
    <source>
        <dbReference type="SAM" id="MobiDB-lite"/>
    </source>
</evidence>
<dbReference type="EMBL" id="JACVVK020000513">
    <property type="protein sequence ID" value="KAK7469528.1"/>
    <property type="molecule type" value="Genomic_DNA"/>
</dbReference>
<dbReference type="Proteomes" id="UP001519460">
    <property type="component" value="Unassembled WGS sequence"/>
</dbReference>
<feature type="compositionally biased region" description="Basic and acidic residues" evidence="1">
    <location>
        <begin position="115"/>
        <end position="127"/>
    </location>
</feature>
<reference evidence="2 3" key="1">
    <citation type="journal article" date="2023" name="Sci. Data">
        <title>Genome assembly of the Korean intertidal mud-creeper Batillaria attramentaria.</title>
        <authorList>
            <person name="Patra A.K."/>
            <person name="Ho P.T."/>
            <person name="Jun S."/>
            <person name="Lee S.J."/>
            <person name="Kim Y."/>
            <person name="Won Y.J."/>
        </authorList>
    </citation>
    <scope>NUCLEOTIDE SEQUENCE [LARGE SCALE GENOMIC DNA]</scope>
    <source>
        <strain evidence="2">Wonlab-2016</strain>
    </source>
</reference>
<gene>
    <name evidence="2" type="ORF">BaRGS_00036434</name>
</gene>
<evidence type="ECO:0008006" key="4">
    <source>
        <dbReference type="Google" id="ProtNLM"/>
    </source>
</evidence>
<accession>A0ABD0JBL4</accession>
<organism evidence="2 3">
    <name type="scientific">Batillaria attramentaria</name>
    <dbReference type="NCBI Taxonomy" id="370345"/>
    <lineage>
        <taxon>Eukaryota</taxon>
        <taxon>Metazoa</taxon>
        <taxon>Spiralia</taxon>
        <taxon>Lophotrochozoa</taxon>
        <taxon>Mollusca</taxon>
        <taxon>Gastropoda</taxon>
        <taxon>Caenogastropoda</taxon>
        <taxon>Sorbeoconcha</taxon>
        <taxon>Cerithioidea</taxon>
        <taxon>Batillariidae</taxon>
        <taxon>Batillaria</taxon>
    </lineage>
</organism>
<feature type="non-terminal residue" evidence="2">
    <location>
        <position position="1"/>
    </location>
</feature>
<feature type="compositionally biased region" description="Basic and acidic residues" evidence="1">
    <location>
        <begin position="92"/>
        <end position="108"/>
    </location>
</feature>